<evidence type="ECO:0000313" key="8">
    <source>
        <dbReference type="Proteomes" id="UP000054773"/>
    </source>
</evidence>
<evidence type="ECO:0000256" key="5">
    <source>
        <dbReference type="ARBA" id="ARBA00023002"/>
    </source>
</evidence>
<dbReference type="AlphaFoldDB" id="A0A0W0TEX5"/>
<protein>
    <submittedName>
        <fullName evidence="7">Cytokinin oxidase</fullName>
        <ecNumber evidence="7">1.5.99.12</ecNumber>
    </submittedName>
</protein>
<dbReference type="PATRIC" id="fig|448.7.peg.2448"/>
<dbReference type="EC" id="1.5.99.12" evidence="7"/>
<dbReference type="RefSeq" id="WP_058527449.1">
    <property type="nucleotide sequence ID" value="NZ_CAAAHY010000056.1"/>
</dbReference>
<dbReference type="InterPro" id="IPR016166">
    <property type="entry name" value="FAD-bd_PCMH"/>
</dbReference>
<dbReference type="InterPro" id="IPR036318">
    <property type="entry name" value="FAD-bd_PCMH-like_sf"/>
</dbReference>
<comment type="cofactor">
    <cofactor evidence="1">
        <name>FAD</name>
        <dbReference type="ChEBI" id="CHEBI:57692"/>
    </cofactor>
</comment>
<evidence type="ECO:0000256" key="4">
    <source>
        <dbReference type="ARBA" id="ARBA00022827"/>
    </source>
</evidence>
<organism evidence="7 8">
    <name type="scientific">Legionella erythra</name>
    <dbReference type="NCBI Taxonomy" id="448"/>
    <lineage>
        <taxon>Bacteria</taxon>
        <taxon>Pseudomonadati</taxon>
        <taxon>Pseudomonadota</taxon>
        <taxon>Gammaproteobacteria</taxon>
        <taxon>Legionellales</taxon>
        <taxon>Legionellaceae</taxon>
        <taxon>Legionella</taxon>
    </lineage>
</organism>
<comment type="caution">
    <text evidence="7">The sequence shown here is derived from an EMBL/GenBank/DDBJ whole genome shotgun (WGS) entry which is preliminary data.</text>
</comment>
<keyword evidence="3" id="KW-0285">Flavoprotein</keyword>
<proteinExistence type="inferred from homology"/>
<dbReference type="SUPFAM" id="SSF56176">
    <property type="entry name" value="FAD-binding/transporter-associated domain-like"/>
    <property type="match status" value="1"/>
</dbReference>
<keyword evidence="5 7" id="KW-0560">Oxidoreductase</keyword>
<dbReference type="Pfam" id="PF01565">
    <property type="entry name" value="FAD_binding_4"/>
    <property type="match status" value="1"/>
</dbReference>
<dbReference type="InterPro" id="IPR016167">
    <property type="entry name" value="FAD-bd_PCMH_sub1"/>
</dbReference>
<dbReference type="InterPro" id="IPR006094">
    <property type="entry name" value="Oxid_FAD_bind_N"/>
</dbReference>
<evidence type="ECO:0000313" key="7">
    <source>
        <dbReference type="EMBL" id="KTC94161.1"/>
    </source>
</evidence>
<dbReference type="STRING" id="448.Lery_2328"/>
<dbReference type="Gene3D" id="3.30.465.10">
    <property type="match status" value="1"/>
</dbReference>
<evidence type="ECO:0000256" key="3">
    <source>
        <dbReference type="ARBA" id="ARBA00022630"/>
    </source>
</evidence>
<keyword evidence="8" id="KW-1185">Reference proteome</keyword>
<dbReference type="Proteomes" id="UP000054773">
    <property type="component" value="Unassembled WGS sequence"/>
</dbReference>
<evidence type="ECO:0000259" key="6">
    <source>
        <dbReference type="PROSITE" id="PS51387"/>
    </source>
</evidence>
<dbReference type="InterPro" id="IPR016164">
    <property type="entry name" value="FAD-linked_Oxase-like_C"/>
</dbReference>
<name>A0A0W0TEX5_LEGER</name>
<dbReference type="InterPro" id="IPR016169">
    <property type="entry name" value="FAD-bd_PCMH_sub2"/>
</dbReference>
<dbReference type="InterPro" id="IPR050432">
    <property type="entry name" value="FAD-linked_Oxidoreductases_BP"/>
</dbReference>
<sequence>MQQTQWNSSQIKQCKKEFGQAMLSNEHSLFSFGEDFGKLLRASPHAVFQPKDLDALQAILRYAHHQALPVVIRGRGLSQSGQSLPVEGGVTLHLEHFNRVLHQKDNAIWVEGNATFSDLLAVSLKKKQIPYVIPYNCNLSVGGVLSAGGVGAASFQYGTVISHVKALEVITADGEKHEVSAGDELFKACLGGQGQFGVISKACIALRPCKKNVRTFFLSYHDENQWREDLYKVRRLADGLESFCTPAIQGAKLTGQGRFPFAEWLYAMHVTIEYDEVPPDVSRIHELLNPWKILHQQDEPIDSYLHRHDSRFAAMKITGQWDLQHPWYECFMPAKALFPQLKEVLANLPVHYANILQVIPLGSSLRDTLFALPDSEDICAVMILNPGIAAVLLPSCLAAMQALDERFLKAGGKRYLSGFLGEEISSDYWRHHYNGQFEHWRQLKHDYDPKRIFQSHLFKSLNRR</sequence>
<dbReference type="InterPro" id="IPR016170">
    <property type="entry name" value="Cytok_DH_C_sf"/>
</dbReference>
<reference evidence="7 8" key="1">
    <citation type="submission" date="2015-11" db="EMBL/GenBank/DDBJ databases">
        <title>Genomic analysis of 38 Legionella species identifies large and diverse effector repertoires.</title>
        <authorList>
            <person name="Burstein D."/>
            <person name="Amaro F."/>
            <person name="Zusman T."/>
            <person name="Lifshitz Z."/>
            <person name="Cohen O."/>
            <person name="Gilbert J.A."/>
            <person name="Pupko T."/>
            <person name="Shuman H.A."/>
            <person name="Segal G."/>
        </authorList>
    </citation>
    <scope>NUCLEOTIDE SEQUENCE [LARGE SCALE GENOMIC DNA]</scope>
    <source>
        <strain evidence="7 8">SE-32A-C8</strain>
    </source>
</reference>
<dbReference type="Pfam" id="PF09265">
    <property type="entry name" value="Cytokin-bind"/>
    <property type="match status" value="1"/>
</dbReference>
<dbReference type="Gene3D" id="3.30.43.10">
    <property type="entry name" value="Uridine Diphospho-n-acetylenolpyruvylglucosamine Reductase, domain 2"/>
    <property type="match status" value="1"/>
</dbReference>
<dbReference type="PROSITE" id="PS51387">
    <property type="entry name" value="FAD_PCMH"/>
    <property type="match status" value="1"/>
</dbReference>
<dbReference type="EMBL" id="LNYA01000034">
    <property type="protein sequence ID" value="KTC94161.1"/>
    <property type="molecule type" value="Genomic_DNA"/>
</dbReference>
<dbReference type="PANTHER" id="PTHR13878">
    <property type="entry name" value="GULONOLACTONE OXIDASE"/>
    <property type="match status" value="1"/>
</dbReference>
<feature type="domain" description="FAD-binding PCMH-type" evidence="6">
    <location>
        <begin position="40"/>
        <end position="209"/>
    </location>
</feature>
<dbReference type="Gene3D" id="3.40.462.10">
    <property type="entry name" value="FAD-linked oxidases, C-terminal domain"/>
    <property type="match status" value="1"/>
</dbReference>
<dbReference type="GO" id="GO:0019139">
    <property type="term" value="F:cytokinin dehydrogenase activity"/>
    <property type="evidence" value="ECO:0007669"/>
    <property type="project" value="UniProtKB-EC"/>
</dbReference>
<comment type="similarity">
    <text evidence="2">Belongs to the oxygen-dependent FAD-linked oxidoreductase family.</text>
</comment>
<gene>
    <name evidence="7" type="ORF">Lery_2328</name>
</gene>
<dbReference type="GO" id="GO:0009690">
    <property type="term" value="P:cytokinin metabolic process"/>
    <property type="evidence" value="ECO:0007669"/>
    <property type="project" value="InterPro"/>
</dbReference>
<keyword evidence="4" id="KW-0274">FAD</keyword>
<dbReference type="PANTHER" id="PTHR13878:SF53">
    <property type="entry name" value="CYTOKININ DEHYDROGENASE 6"/>
    <property type="match status" value="1"/>
</dbReference>
<dbReference type="GO" id="GO:0071949">
    <property type="term" value="F:FAD binding"/>
    <property type="evidence" value="ECO:0007669"/>
    <property type="project" value="InterPro"/>
</dbReference>
<evidence type="ECO:0000256" key="2">
    <source>
        <dbReference type="ARBA" id="ARBA00005466"/>
    </source>
</evidence>
<dbReference type="SUPFAM" id="SSF55103">
    <property type="entry name" value="FAD-linked oxidases, C-terminal domain"/>
    <property type="match status" value="1"/>
</dbReference>
<dbReference type="OrthoDB" id="6278354at2"/>
<evidence type="ECO:0000256" key="1">
    <source>
        <dbReference type="ARBA" id="ARBA00001974"/>
    </source>
</evidence>
<accession>A0A0W0TEX5</accession>
<dbReference type="InterPro" id="IPR015345">
    <property type="entry name" value="Cytokinin_DH_FAD/cytokin-bd"/>
</dbReference>